<feature type="transmembrane region" description="Helical" evidence="1">
    <location>
        <begin position="51"/>
        <end position="70"/>
    </location>
</feature>
<dbReference type="EMBL" id="MHQO01000009">
    <property type="protein sequence ID" value="OHA07469.1"/>
    <property type="molecule type" value="Genomic_DNA"/>
</dbReference>
<accession>A0A1G2L9K4</accession>
<dbReference type="Proteomes" id="UP000177982">
    <property type="component" value="Unassembled WGS sequence"/>
</dbReference>
<sequence>MKAVHTHPIYSRFHGLVVLGFLFGVVYGAFFLSLPLPAGSAVALFDFSPTFISLGPLTLALPFITRFISFDAHAYKKALMARVLD</sequence>
<protein>
    <submittedName>
        <fullName evidence="2">Uncharacterized protein</fullName>
    </submittedName>
</protein>
<reference evidence="2 3" key="1">
    <citation type="journal article" date="2016" name="Nat. Commun.">
        <title>Thousands of microbial genomes shed light on interconnected biogeochemical processes in an aquifer system.</title>
        <authorList>
            <person name="Anantharaman K."/>
            <person name="Brown C.T."/>
            <person name="Hug L.A."/>
            <person name="Sharon I."/>
            <person name="Castelle C.J."/>
            <person name="Probst A.J."/>
            <person name="Thomas B.C."/>
            <person name="Singh A."/>
            <person name="Wilkins M.J."/>
            <person name="Karaoz U."/>
            <person name="Brodie E.L."/>
            <person name="Williams K.H."/>
            <person name="Hubbard S.S."/>
            <person name="Banfield J.F."/>
        </authorList>
    </citation>
    <scope>NUCLEOTIDE SEQUENCE [LARGE SCALE GENOMIC DNA]</scope>
</reference>
<keyword evidence="1" id="KW-1133">Transmembrane helix</keyword>
<organism evidence="2 3">
    <name type="scientific">Candidatus Sungbacteria bacterium RIFCSPLOWO2_01_FULL_47_10</name>
    <dbReference type="NCBI Taxonomy" id="1802276"/>
    <lineage>
        <taxon>Bacteria</taxon>
        <taxon>Candidatus Sungiibacteriota</taxon>
    </lineage>
</organism>
<evidence type="ECO:0000313" key="3">
    <source>
        <dbReference type="Proteomes" id="UP000177982"/>
    </source>
</evidence>
<evidence type="ECO:0000256" key="1">
    <source>
        <dbReference type="SAM" id="Phobius"/>
    </source>
</evidence>
<gene>
    <name evidence="2" type="ORF">A2934_02465</name>
</gene>
<proteinExistence type="predicted"/>
<keyword evidence="1" id="KW-0812">Transmembrane</keyword>
<comment type="caution">
    <text evidence="2">The sequence shown here is derived from an EMBL/GenBank/DDBJ whole genome shotgun (WGS) entry which is preliminary data.</text>
</comment>
<feature type="transmembrane region" description="Helical" evidence="1">
    <location>
        <begin position="12"/>
        <end position="31"/>
    </location>
</feature>
<keyword evidence="1" id="KW-0472">Membrane</keyword>
<dbReference type="AlphaFoldDB" id="A0A1G2L9K4"/>
<evidence type="ECO:0000313" key="2">
    <source>
        <dbReference type="EMBL" id="OHA07469.1"/>
    </source>
</evidence>
<name>A0A1G2L9K4_9BACT</name>